<feature type="non-terminal residue" evidence="5">
    <location>
        <position position="150"/>
    </location>
</feature>
<feature type="non-terminal residue" evidence="5">
    <location>
        <position position="1"/>
    </location>
</feature>
<dbReference type="PANTHER" id="PTHR43261:SF1">
    <property type="entry name" value="RIBOSOME-RELEASING FACTOR 2, MITOCHONDRIAL"/>
    <property type="match status" value="1"/>
</dbReference>
<keyword evidence="1" id="KW-0547">Nucleotide-binding</keyword>
<evidence type="ECO:0000256" key="3">
    <source>
        <dbReference type="ARBA" id="ARBA00023134"/>
    </source>
</evidence>
<dbReference type="SUPFAM" id="SSF50447">
    <property type="entry name" value="Translation proteins"/>
    <property type="match status" value="1"/>
</dbReference>
<dbReference type="Gene3D" id="3.40.50.300">
    <property type="entry name" value="P-loop containing nucleotide triphosphate hydrolases"/>
    <property type="match status" value="1"/>
</dbReference>
<dbReference type="InterPro" id="IPR009000">
    <property type="entry name" value="Transl_B-barrel_sf"/>
</dbReference>
<evidence type="ECO:0000256" key="1">
    <source>
        <dbReference type="ARBA" id="ARBA00022741"/>
    </source>
</evidence>
<proteinExistence type="predicted"/>
<feature type="domain" description="Elongation factor G-like" evidence="4">
    <location>
        <begin position="101"/>
        <end position="150"/>
    </location>
</feature>
<evidence type="ECO:0000256" key="2">
    <source>
        <dbReference type="ARBA" id="ARBA00022917"/>
    </source>
</evidence>
<dbReference type="EMBL" id="PGWZ01000085">
    <property type="protein sequence ID" value="PPJ79833.1"/>
    <property type="molecule type" value="Genomic_DNA"/>
</dbReference>
<dbReference type="PANTHER" id="PTHR43261">
    <property type="entry name" value="TRANSLATION ELONGATION FACTOR G-RELATED"/>
    <property type="match status" value="1"/>
</dbReference>
<organism evidence="5 6">
    <name type="scientific">Staphylococcus aureus</name>
    <dbReference type="NCBI Taxonomy" id="1280"/>
    <lineage>
        <taxon>Bacteria</taxon>
        <taxon>Bacillati</taxon>
        <taxon>Bacillota</taxon>
        <taxon>Bacilli</taxon>
        <taxon>Bacillales</taxon>
        <taxon>Staphylococcaceae</taxon>
        <taxon>Staphylococcus</taxon>
    </lineage>
</organism>
<evidence type="ECO:0000259" key="4">
    <source>
        <dbReference type="Pfam" id="PF22042"/>
    </source>
</evidence>
<evidence type="ECO:0000313" key="5">
    <source>
        <dbReference type="EMBL" id="PPJ79833.1"/>
    </source>
</evidence>
<protein>
    <submittedName>
        <fullName evidence="5">Elongation factor G</fullName>
    </submittedName>
</protein>
<dbReference type="InterPro" id="IPR053905">
    <property type="entry name" value="EF-G-like_DII"/>
</dbReference>
<dbReference type="SUPFAM" id="SSF52540">
    <property type="entry name" value="P-loop containing nucleoside triphosphate hydrolases"/>
    <property type="match status" value="1"/>
</dbReference>
<dbReference type="InterPro" id="IPR027417">
    <property type="entry name" value="P-loop_NTPase"/>
</dbReference>
<dbReference type="Gene3D" id="2.40.30.10">
    <property type="entry name" value="Translation factors"/>
    <property type="match status" value="1"/>
</dbReference>
<reference evidence="5 6" key="1">
    <citation type="submission" date="2017-11" db="EMBL/GenBank/DDBJ databases">
        <authorList>
            <person name="Founou R.C."/>
            <person name="Founou L."/>
            <person name="Allam M."/>
            <person name="Ismail A."/>
            <person name="Essack S.Y."/>
        </authorList>
    </citation>
    <scope>NUCLEOTIDE SEQUENCE [LARGE SCALE GENOMIC DNA]</scope>
    <source>
        <strain evidence="5 6">G703N2B1</strain>
    </source>
</reference>
<dbReference type="GO" id="GO:0032790">
    <property type="term" value="P:ribosome disassembly"/>
    <property type="evidence" value="ECO:0007669"/>
    <property type="project" value="TreeGrafter"/>
</dbReference>
<dbReference type="Pfam" id="PF22042">
    <property type="entry name" value="EF-G_D2"/>
    <property type="match status" value="1"/>
</dbReference>
<dbReference type="Proteomes" id="UP000238775">
    <property type="component" value="Unassembled WGS sequence"/>
</dbReference>
<keyword evidence="2" id="KW-0648">Protein biosynthesis</keyword>
<evidence type="ECO:0000313" key="6">
    <source>
        <dbReference type="Proteomes" id="UP000238775"/>
    </source>
</evidence>
<keyword evidence="5" id="KW-0251">Elongation factor</keyword>
<gene>
    <name evidence="5" type="primary">fusA</name>
    <name evidence="5" type="ORF">CV021_00445</name>
</gene>
<dbReference type="GO" id="GO:0005525">
    <property type="term" value="F:GTP binding"/>
    <property type="evidence" value="ECO:0007669"/>
    <property type="project" value="UniProtKB-KW"/>
</dbReference>
<dbReference type="GO" id="GO:0003746">
    <property type="term" value="F:translation elongation factor activity"/>
    <property type="evidence" value="ECO:0007669"/>
    <property type="project" value="UniProtKB-KW"/>
</dbReference>
<accession>A0A7Z1SF14</accession>
<dbReference type="AlphaFoldDB" id="A0A7Z1SF14"/>
<sequence>AAEYREKLIELAVEQDDAAMEAYLEGNEPDVATLKKLIRKGTLGQAFVPVLCGSAFKNKGVQPLLDAVVDYLPSPLDIPDVQGINPDSEEPDSRATADDAPFSGLAFKIMNDPFVGSLTFLRVYSGTLTKGTYLNSVKDKKEKIGRMLLM</sequence>
<comment type="caution">
    <text evidence="5">The sequence shown here is derived from an EMBL/GenBank/DDBJ whole genome shotgun (WGS) entry which is preliminary data.</text>
</comment>
<keyword evidence="3" id="KW-0342">GTP-binding</keyword>
<name>A0A7Z1SF14_STAAU</name>